<name>A0ACC2WNN0_9TREE</name>
<dbReference type="EMBL" id="JASBWR010000002">
    <property type="protein sequence ID" value="KAJ9113363.1"/>
    <property type="molecule type" value="Genomic_DNA"/>
</dbReference>
<protein>
    <submittedName>
        <fullName evidence="1">Uncharacterized protein</fullName>
    </submittedName>
</protein>
<sequence length="494" mass="56118">MRFGILLSIPVCFALHLQAFFSLDKDLISRTDFEAWLSQQSSIAFRGILANVGGSKTNLHDVKPGAVLASPSSKNPDYYYQWTRDAALTVRMLMEHLYDTNLGDSETKRLVELYISNCHTLQRLDNLSGKFDDEKRSGLGEPKFYLNSTPFNGAWGRPQSDGPALRLSTIIQYLNLLLAHKAKFENPDLESPYYVYHEIVKPDLEFVVANWEMQTFDLWEEIHGVHLYTSMAHLRSLVDGIDIARAFGDFEFVQNLTSTFESVKKFILSEAGFVGENHLLETPSLVMSGKRGGLDSAIILAALHSHNLEAGNHTSIPFDIDDSKVLQTLHAFVDQMKQLYHLNRNLSGEGIGAALGRYPEDIYNGVGTSEGNPWFLCTASAAEAVYKLVYKLNHNRQDIIIDECNREFFKQFFPQRLGNKISYGSDDFKLIIFRMFSYSDSFLQIIQAHVDDQGHISEQFNRYNGLMEGARDLTWSYGAVWNAIRWRKKAIGYI</sequence>
<dbReference type="Proteomes" id="UP001241377">
    <property type="component" value="Unassembled WGS sequence"/>
</dbReference>
<organism evidence="1 2">
    <name type="scientific">Naganishia cerealis</name>
    <dbReference type="NCBI Taxonomy" id="610337"/>
    <lineage>
        <taxon>Eukaryota</taxon>
        <taxon>Fungi</taxon>
        <taxon>Dikarya</taxon>
        <taxon>Basidiomycota</taxon>
        <taxon>Agaricomycotina</taxon>
        <taxon>Tremellomycetes</taxon>
        <taxon>Filobasidiales</taxon>
        <taxon>Filobasidiaceae</taxon>
        <taxon>Naganishia</taxon>
    </lineage>
</organism>
<evidence type="ECO:0000313" key="1">
    <source>
        <dbReference type="EMBL" id="KAJ9113363.1"/>
    </source>
</evidence>
<reference evidence="1" key="1">
    <citation type="submission" date="2023-04" db="EMBL/GenBank/DDBJ databases">
        <title>Draft Genome sequencing of Naganishia species isolated from polar environments using Oxford Nanopore Technology.</title>
        <authorList>
            <person name="Leo P."/>
            <person name="Venkateswaran K."/>
        </authorList>
    </citation>
    <scope>NUCLEOTIDE SEQUENCE</scope>
    <source>
        <strain evidence="1">MNA-CCFEE 5261</strain>
    </source>
</reference>
<gene>
    <name evidence="1" type="ORF">QFC19_000282</name>
</gene>
<proteinExistence type="predicted"/>
<accession>A0ACC2WNN0</accession>
<keyword evidence="2" id="KW-1185">Reference proteome</keyword>
<comment type="caution">
    <text evidence="1">The sequence shown here is derived from an EMBL/GenBank/DDBJ whole genome shotgun (WGS) entry which is preliminary data.</text>
</comment>
<evidence type="ECO:0000313" key="2">
    <source>
        <dbReference type="Proteomes" id="UP001241377"/>
    </source>
</evidence>